<dbReference type="EMBL" id="JAIFRP010000073">
    <property type="protein sequence ID" value="KAK2579950.1"/>
    <property type="molecule type" value="Genomic_DNA"/>
</dbReference>
<evidence type="ECO:0000313" key="3">
    <source>
        <dbReference type="EMBL" id="KAK2579950.1"/>
    </source>
</evidence>
<dbReference type="Proteomes" id="UP001258017">
    <property type="component" value="Unassembled WGS sequence"/>
</dbReference>
<comment type="caution">
    <text evidence="3">The sequence shown here is derived from an EMBL/GenBank/DDBJ whole genome shotgun (WGS) entry which is preliminary data.</text>
</comment>
<evidence type="ECO:0000259" key="2">
    <source>
        <dbReference type="SMART" id="SM00596"/>
    </source>
</evidence>
<reference evidence="3" key="1">
    <citation type="submission" date="2021-08" db="EMBL/GenBank/DDBJ databases">
        <authorList>
            <person name="Misof B."/>
            <person name="Oliver O."/>
            <person name="Podsiadlowski L."/>
            <person name="Donath A."/>
            <person name="Peters R."/>
            <person name="Mayer C."/>
            <person name="Rust J."/>
            <person name="Gunkel S."/>
            <person name="Lesny P."/>
            <person name="Martin S."/>
            <person name="Oeyen J.P."/>
            <person name="Petersen M."/>
            <person name="Panagiotis P."/>
            <person name="Wilbrandt J."/>
            <person name="Tanja T."/>
        </authorList>
    </citation>
    <scope>NUCLEOTIDE SEQUENCE</scope>
    <source>
        <strain evidence="3">GBR_01_08_01A</strain>
        <tissue evidence="3">Thorax + abdomen</tissue>
    </source>
</reference>
<evidence type="ECO:0000313" key="4">
    <source>
        <dbReference type="Proteomes" id="UP001258017"/>
    </source>
</evidence>
<feature type="domain" description="Pre-C2HC" evidence="2">
    <location>
        <begin position="193"/>
        <end position="261"/>
    </location>
</feature>
<dbReference type="InterPro" id="IPR006579">
    <property type="entry name" value="Pre_C2HC_dom"/>
</dbReference>
<gene>
    <name evidence="3" type="ORF">KPH14_007630</name>
</gene>
<evidence type="ECO:0000256" key="1">
    <source>
        <dbReference type="SAM" id="MobiDB-lite"/>
    </source>
</evidence>
<proteinExistence type="predicted"/>
<feature type="region of interest" description="Disordered" evidence="1">
    <location>
        <begin position="42"/>
        <end position="71"/>
    </location>
</feature>
<sequence>MNFLTTGYSTVVTTTTTAMIFAQTTTLPSITSIAPITSRILTWQDPPRSGSKRQREFSNNQDAKRKSKEANNVIPQHNRFSILNEMDIEENSDVQNTENTINAITLKPPPIFLQNIANYPSMLESLKVTLTTAQFIYKTLPQNTVKVNTNSIESYRKLVYFLRQNEVMFHTYQPKQERAYRVVLKNLHHSIPTNDIKEELTEKGFLIRNVINIRSWRTKEPLPRFFVDQEPSENNKDVYKVVHLLGTKVTVEPPRKRKEIPQCMRCQKYGLPNRIALNRSTALNALKIILRGNAKNQEMSRPYVYFAEEITRLTIKGVAHIRTYRKQGTNLTIK</sequence>
<dbReference type="AlphaFoldDB" id="A0AAD9VN52"/>
<protein>
    <recommendedName>
        <fullName evidence="2">Pre-C2HC domain-containing protein</fullName>
    </recommendedName>
</protein>
<dbReference type="SMART" id="SM00596">
    <property type="entry name" value="PRE_C2HC"/>
    <property type="match status" value="1"/>
</dbReference>
<organism evidence="3 4">
    <name type="scientific">Odynerus spinipes</name>
    <dbReference type="NCBI Taxonomy" id="1348599"/>
    <lineage>
        <taxon>Eukaryota</taxon>
        <taxon>Metazoa</taxon>
        <taxon>Ecdysozoa</taxon>
        <taxon>Arthropoda</taxon>
        <taxon>Hexapoda</taxon>
        <taxon>Insecta</taxon>
        <taxon>Pterygota</taxon>
        <taxon>Neoptera</taxon>
        <taxon>Endopterygota</taxon>
        <taxon>Hymenoptera</taxon>
        <taxon>Apocrita</taxon>
        <taxon>Aculeata</taxon>
        <taxon>Vespoidea</taxon>
        <taxon>Vespidae</taxon>
        <taxon>Eumeninae</taxon>
        <taxon>Odynerus</taxon>
    </lineage>
</organism>
<accession>A0AAD9VN52</accession>
<name>A0AAD9VN52_9HYME</name>
<dbReference type="Pfam" id="PF07530">
    <property type="entry name" value="PRE_C2HC"/>
    <property type="match status" value="1"/>
</dbReference>
<keyword evidence="4" id="KW-1185">Reference proteome</keyword>
<reference evidence="3" key="2">
    <citation type="journal article" date="2023" name="Commun. Biol.">
        <title>Intrasexual cuticular hydrocarbon dimorphism in a wasp sheds light on hydrocarbon biosynthesis genes in Hymenoptera.</title>
        <authorList>
            <person name="Moris V.C."/>
            <person name="Podsiadlowski L."/>
            <person name="Martin S."/>
            <person name="Oeyen J.P."/>
            <person name="Donath A."/>
            <person name="Petersen M."/>
            <person name="Wilbrandt J."/>
            <person name="Misof B."/>
            <person name="Liedtke D."/>
            <person name="Thamm M."/>
            <person name="Scheiner R."/>
            <person name="Schmitt T."/>
            <person name="Niehuis O."/>
        </authorList>
    </citation>
    <scope>NUCLEOTIDE SEQUENCE</scope>
    <source>
        <strain evidence="3">GBR_01_08_01A</strain>
    </source>
</reference>